<dbReference type="OrthoDB" id="3939at2"/>
<keyword evidence="2" id="KW-0732">Signal</keyword>
<name>E3CV46_9BACT</name>
<organism evidence="4 5">
    <name type="scientific">Aminomonas paucivorans DSM 12260</name>
    <dbReference type="NCBI Taxonomy" id="584708"/>
    <lineage>
        <taxon>Bacteria</taxon>
        <taxon>Thermotogati</taxon>
        <taxon>Synergistota</taxon>
        <taxon>Synergistia</taxon>
        <taxon>Synergistales</taxon>
        <taxon>Synergistaceae</taxon>
        <taxon>Aminomonas</taxon>
    </lineage>
</organism>
<keyword evidence="1" id="KW-0998">Cell outer membrane</keyword>
<dbReference type="PaxDb" id="584708-Apau_1715"/>
<dbReference type="RefSeq" id="WP_006301354.1">
    <property type="nucleotide sequence ID" value="NZ_CM001022.1"/>
</dbReference>
<dbReference type="InterPro" id="IPR050218">
    <property type="entry name" value="LptD"/>
</dbReference>
<feature type="chain" id="PRO_5003167873" evidence="2">
    <location>
        <begin position="24"/>
        <end position="280"/>
    </location>
</feature>
<sequence>MGRRALAGMAVWVLLVWSGVSWAAPAPSSEVRLTADQLRFDPATERIEATGNVRLLKGGADLRALKGQGFLEGKTFRLQGKVQGVFPREGLSVDSDELLLSTEGSRQILEATGNVRLHRGKDQLSAGFLRWTLGGKAYLARQGVHASFTAYRLEAEEVGRDGDVLWAKGVRRYEDPSQGIVLSASGVRGRLAGERVAELEATGSLEGTFRGAKGEPVRLRGEKGIYSKERGTVVVSGNARAIQADRTVTADSLVLHLDTRRLEALGNPQLVFTLPKEGKP</sequence>
<keyword evidence="5" id="KW-1185">Reference proteome</keyword>
<proteinExistence type="predicted"/>
<dbReference type="Gene3D" id="2.60.450.10">
    <property type="entry name" value="Lipopolysaccharide (LPS) transport protein A like domain"/>
    <property type="match status" value="1"/>
</dbReference>
<dbReference type="STRING" id="584708.Apau_1715"/>
<evidence type="ECO:0000313" key="5">
    <source>
        <dbReference type="Proteomes" id="UP000005096"/>
    </source>
</evidence>
<dbReference type="AlphaFoldDB" id="E3CV46"/>
<evidence type="ECO:0000313" key="4">
    <source>
        <dbReference type="EMBL" id="EFQ24133.1"/>
    </source>
</evidence>
<evidence type="ECO:0000256" key="1">
    <source>
        <dbReference type="ARBA" id="ARBA00023237"/>
    </source>
</evidence>
<evidence type="ECO:0000259" key="3">
    <source>
        <dbReference type="Pfam" id="PF03968"/>
    </source>
</evidence>
<feature type="domain" description="Organic solvent tolerance-like N-terminal" evidence="3">
    <location>
        <begin position="105"/>
        <end position="259"/>
    </location>
</feature>
<reference evidence="4 5" key="1">
    <citation type="journal article" date="2010" name="Stand. Genomic Sci.">
        <title>Non-contiguous finished genome sequence of Aminomonas paucivorans type strain (GLU-3).</title>
        <authorList>
            <person name="Pitluck S."/>
            <person name="Yasawong M."/>
            <person name="Held B."/>
            <person name="Lapidus A."/>
            <person name="Nolan M."/>
            <person name="Copeland A."/>
            <person name="Lucas S."/>
            <person name="Del Rio T.G."/>
            <person name="Tice H."/>
            <person name="Cheng J.F."/>
            <person name="Chertkov O."/>
            <person name="Goodwin L."/>
            <person name="Tapia R."/>
            <person name="Han C."/>
            <person name="Liolios K."/>
            <person name="Ivanova N."/>
            <person name="Mavromatis K."/>
            <person name="Ovchinnikova G."/>
            <person name="Pati A."/>
            <person name="Chen A."/>
            <person name="Palaniappan K."/>
            <person name="Land M."/>
            <person name="Hauser L."/>
            <person name="Chang Y.J."/>
            <person name="Jeffries C.D."/>
            <person name="Pukall R."/>
            <person name="Spring S."/>
            <person name="Rohde M."/>
            <person name="Sikorski J."/>
            <person name="Goker M."/>
            <person name="Woyke T."/>
            <person name="Bristow J."/>
            <person name="Eisen J.A."/>
            <person name="Markowitz V."/>
            <person name="Hugenholtz P."/>
            <person name="Kyrpides N.C."/>
            <person name="Klenk H.P."/>
        </authorList>
    </citation>
    <scope>NUCLEOTIDE SEQUENCE [LARGE SCALE GENOMIC DNA]</scope>
    <source>
        <strain evidence="4 5">DSM 12260</strain>
    </source>
</reference>
<gene>
    <name evidence="4" type="ORF">Apau_1715</name>
</gene>
<dbReference type="InterPro" id="IPR005653">
    <property type="entry name" value="OstA-like_N"/>
</dbReference>
<protein>
    <submittedName>
        <fullName evidence="4">OstA family protein</fullName>
    </submittedName>
</protein>
<keyword evidence="1" id="KW-0472">Membrane</keyword>
<dbReference type="HOGENOM" id="CLU_992623_0_0_0"/>
<dbReference type="eggNOG" id="COG1934">
    <property type="taxonomic scope" value="Bacteria"/>
</dbReference>
<feature type="signal peptide" evidence="2">
    <location>
        <begin position="1"/>
        <end position="23"/>
    </location>
</feature>
<dbReference type="PANTHER" id="PTHR30189:SF1">
    <property type="entry name" value="LPS-ASSEMBLY PROTEIN LPTD"/>
    <property type="match status" value="1"/>
</dbReference>
<dbReference type="GO" id="GO:1990351">
    <property type="term" value="C:transporter complex"/>
    <property type="evidence" value="ECO:0007669"/>
    <property type="project" value="TreeGrafter"/>
</dbReference>
<dbReference type="EMBL" id="CM001022">
    <property type="protein sequence ID" value="EFQ24133.1"/>
    <property type="molecule type" value="Genomic_DNA"/>
</dbReference>
<evidence type="ECO:0000256" key="2">
    <source>
        <dbReference type="SAM" id="SignalP"/>
    </source>
</evidence>
<accession>E3CV46</accession>
<dbReference type="Pfam" id="PF03968">
    <property type="entry name" value="LptD_N"/>
    <property type="match status" value="1"/>
</dbReference>
<dbReference type="GO" id="GO:0009279">
    <property type="term" value="C:cell outer membrane"/>
    <property type="evidence" value="ECO:0007669"/>
    <property type="project" value="TreeGrafter"/>
</dbReference>
<dbReference type="PANTHER" id="PTHR30189">
    <property type="entry name" value="LPS-ASSEMBLY PROTEIN"/>
    <property type="match status" value="1"/>
</dbReference>
<dbReference type="Proteomes" id="UP000005096">
    <property type="component" value="Chromosome"/>
</dbReference>